<dbReference type="STRING" id="1097556.S0BE57"/>
<dbReference type="Pfam" id="PF07691">
    <property type="entry name" value="PA14"/>
    <property type="match status" value="1"/>
</dbReference>
<gene>
    <name evidence="8" type="ORF">TAPDE_005083</name>
</gene>
<keyword evidence="6" id="KW-0119">Carbohydrate metabolism</keyword>
<dbReference type="eggNOG" id="ENOG502QR4D">
    <property type="taxonomic scope" value="Eukaryota"/>
</dbReference>
<evidence type="ECO:0000256" key="1">
    <source>
        <dbReference type="ARBA" id="ARBA00000448"/>
    </source>
</evidence>
<comment type="similarity">
    <text evidence="2 6">Belongs to the glycosyl hydrolase 3 family.</text>
</comment>
<proteinExistence type="inferred from homology"/>
<keyword evidence="5 6" id="KW-0326">Glycosidase</keyword>
<dbReference type="Gene3D" id="2.60.120.260">
    <property type="entry name" value="Galactose-binding domain-like"/>
    <property type="match status" value="1"/>
</dbReference>
<dbReference type="InterPro" id="IPR019800">
    <property type="entry name" value="Glyco_hydro_3_AS"/>
</dbReference>
<evidence type="ECO:0000256" key="6">
    <source>
        <dbReference type="RuleBase" id="RU361161"/>
    </source>
</evidence>
<dbReference type="PROSITE" id="PS00775">
    <property type="entry name" value="GLYCOSYL_HYDROL_F3"/>
    <property type="match status" value="1"/>
</dbReference>
<dbReference type="SUPFAM" id="SSF51445">
    <property type="entry name" value="(Trans)glycosidases"/>
    <property type="match status" value="1"/>
</dbReference>
<evidence type="ECO:0000259" key="7">
    <source>
        <dbReference type="PROSITE" id="PS51820"/>
    </source>
</evidence>
<dbReference type="Proteomes" id="UP000013776">
    <property type="component" value="Unassembled WGS sequence"/>
</dbReference>
<name>S0BE57_TAPDE</name>
<comment type="caution">
    <text evidence="8">The sequence shown here is derived from an EMBL/GenBank/DDBJ whole genome shotgun (WGS) entry which is preliminary data.</text>
</comment>
<dbReference type="InterPro" id="IPR011658">
    <property type="entry name" value="PA14_dom"/>
</dbReference>
<sequence length="740" mass="80620">MIDTVPNEIESTLESLTLAEKVSLLAGKDFWRTQEIEAKGIATVKTTDGPSGARGGQFLHGCKAAFFPSGVSMAATFDVDALYSCGRAIGQEALSKQASVLLAPTTCIHRSPLGGRNFESYSEDPFLSGKLAASFINGVQTENVAATIKHYVANEQETTRFTVDEKIDERALREIYLSPFEIAVKESKPWCLMTSYNMINGAHADCNNFTLNQVLRDEWQYDGVVMSDWGGTNSVVESVLATLDLEMPGPTQKRGDLLVQKAQQQPELQAAINDSVRRLLTLISRVGKWRDFTAEKSEKAAQRDDHTRIIRQAAVDGIVLLKNDNTTLPIPESTRSILVIGPNADAEVAGGGGSANLNPYYMTTPLASVKERFKNSEVKYELGCTSFKNTEILSVDRGCQSASGEPGVDVVFYKDKSLDEIVEAKVQPSTWLFAVDGIPKVLLGTKCAASISTTFTPDKSGEYTFGLSSIGSSMCKLDGNELMKVKADAVRSELMMTMASVEIAQTVTLEAGTPYKLEVVTFSADSANPDSPMPHNEAFSRAPGVRLGCTFNHDSDSLIASAVQAARFADYVVAVVGLNNEWESEGHDMQDTQMELPGLQNRLISEVAKVNKKIVVCNQSGVALAMPWVNEVGAIMQCWYQGMEMGNAIADILSGDANPSGKLPVSFPRALKDTPCYSNFGHKHMVAYEEGIYVGYRFYDTKNVEPLFAFGHGLSYSSFRYYDLSLSGDVLEKDHTITVS</sequence>
<dbReference type="VEuPathDB" id="FungiDB:TAPDE_005083"/>
<dbReference type="SMART" id="SM00758">
    <property type="entry name" value="PA14"/>
    <property type="match status" value="1"/>
</dbReference>
<protein>
    <recommendedName>
        <fullName evidence="3 6">beta-glucosidase</fullName>
        <ecNumber evidence="3 6">3.2.1.21</ecNumber>
    </recommendedName>
</protein>
<dbReference type="PROSITE" id="PS51820">
    <property type="entry name" value="PA14"/>
    <property type="match status" value="1"/>
</dbReference>
<dbReference type="InterPro" id="IPR036881">
    <property type="entry name" value="Glyco_hydro_3_C_sf"/>
</dbReference>
<reference evidence="8 9" key="1">
    <citation type="journal article" date="2013" name="MBio">
        <title>Genome sequencing of the plant pathogen Taphrina deformans, the causal agent of peach leaf curl.</title>
        <authorList>
            <person name="Cisse O.H."/>
            <person name="Almeida J.M.G.C.F."/>
            <person name="Fonseca A."/>
            <person name="Kumar A.A."/>
            <person name="Salojaervi J."/>
            <person name="Overmyer K."/>
            <person name="Hauser P.M."/>
            <person name="Pagni M."/>
        </authorList>
    </citation>
    <scope>NUCLEOTIDE SEQUENCE [LARGE SCALE GENOMIC DNA]</scope>
    <source>
        <strain evidence="9">PYCC 5710 / ATCC 11124 / CBS 356.35 / IMI 108563 / JCM 9778 / NBRC 8474</strain>
    </source>
</reference>
<dbReference type="InterPro" id="IPR050288">
    <property type="entry name" value="Cellulose_deg_GH3"/>
</dbReference>
<accession>S0BE57</accession>
<evidence type="ECO:0000313" key="9">
    <source>
        <dbReference type="Proteomes" id="UP000013776"/>
    </source>
</evidence>
<keyword evidence="6" id="KW-0624">Polysaccharide degradation</keyword>
<dbReference type="Pfam" id="PF01915">
    <property type="entry name" value="Glyco_hydro_3_C"/>
    <property type="match status" value="1"/>
</dbReference>
<organism evidence="8 9">
    <name type="scientific">Taphrina deformans (strain PYCC 5710 / ATCC 11124 / CBS 356.35 / IMI 108563 / JCM 9778 / NBRC 8474)</name>
    <name type="common">Peach leaf curl fungus</name>
    <name type="synonym">Lalaria deformans</name>
    <dbReference type="NCBI Taxonomy" id="1097556"/>
    <lineage>
        <taxon>Eukaryota</taxon>
        <taxon>Fungi</taxon>
        <taxon>Dikarya</taxon>
        <taxon>Ascomycota</taxon>
        <taxon>Taphrinomycotina</taxon>
        <taxon>Taphrinomycetes</taxon>
        <taxon>Taphrinales</taxon>
        <taxon>Taphrinaceae</taxon>
        <taxon>Taphrina</taxon>
    </lineage>
</organism>
<dbReference type="SUPFAM" id="SSF52279">
    <property type="entry name" value="Beta-D-glucan exohydrolase, C-terminal domain"/>
    <property type="match status" value="1"/>
</dbReference>
<keyword evidence="4 6" id="KW-0378">Hydrolase</keyword>
<feature type="domain" description="PA14" evidence="7">
    <location>
        <begin position="403"/>
        <end position="563"/>
    </location>
</feature>
<dbReference type="GO" id="GO:0008422">
    <property type="term" value="F:beta-glucosidase activity"/>
    <property type="evidence" value="ECO:0007669"/>
    <property type="project" value="UniProtKB-EC"/>
</dbReference>
<dbReference type="OrthoDB" id="47059at2759"/>
<evidence type="ECO:0000313" key="8">
    <source>
        <dbReference type="EMBL" id="CCG84599.1"/>
    </source>
</evidence>
<evidence type="ECO:0000256" key="3">
    <source>
        <dbReference type="ARBA" id="ARBA00012744"/>
    </source>
</evidence>
<dbReference type="AlphaFoldDB" id="S0BE57"/>
<evidence type="ECO:0000256" key="4">
    <source>
        <dbReference type="ARBA" id="ARBA00022801"/>
    </source>
</evidence>
<dbReference type="GO" id="GO:0030245">
    <property type="term" value="P:cellulose catabolic process"/>
    <property type="evidence" value="ECO:0007669"/>
    <property type="project" value="UniProtKB-UniPathway"/>
</dbReference>
<dbReference type="EC" id="3.2.1.21" evidence="3 6"/>
<dbReference type="Pfam" id="PF00933">
    <property type="entry name" value="Glyco_hydro_3"/>
    <property type="match status" value="1"/>
</dbReference>
<keyword evidence="9" id="KW-1185">Reference proteome</keyword>
<evidence type="ECO:0000256" key="5">
    <source>
        <dbReference type="ARBA" id="ARBA00023295"/>
    </source>
</evidence>
<comment type="pathway">
    <text evidence="6">Glycan metabolism; cellulose degradation.</text>
</comment>
<feature type="non-terminal residue" evidence="8">
    <location>
        <position position="740"/>
    </location>
</feature>
<dbReference type="InterPro" id="IPR036962">
    <property type="entry name" value="Glyco_hydro_3_N_sf"/>
</dbReference>
<dbReference type="InterPro" id="IPR037524">
    <property type="entry name" value="PA14/GLEYA"/>
</dbReference>
<dbReference type="InterPro" id="IPR002772">
    <property type="entry name" value="Glyco_hydro_3_C"/>
</dbReference>
<dbReference type="Gene3D" id="3.20.20.300">
    <property type="entry name" value="Glycoside hydrolase, family 3, N-terminal domain"/>
    <property type="match status" value="1"/>
</dbReference>
<dbReference type="EMBL" id="CAHR02000269">
    <property type="protein sequence ID" value="CCG84599.1"/>
    <property type="molecule type" value="Genomic_DNA"/>
</dbReference>
<dbReference type="PRINTS" id="PR00133">
    <property type="entry name" value="GLHYDRLASE3"/>
</dbReference>
<dbReference type="UniPathway" id="UPA00696"/>
<comment type="catalytic activity">
    <reaction evidence="1 6">
        <text>Hydrolysis of terminal, non-reducing beta-D-glucosyl residues with release of beta-D-glucose.</text>
        <dbReference type="EC" id="3.2.1.21"/>
    </reaction>
</comment>
<dbReference type="InterPro" id="IPR017853">
    <property type="entry name" value="GH"/>
</dbReference>
<dbReference type="Gene3D" id="3.40.50.1700">
    <property type="entry name" value="Glycoside hydrolase family 3 C-terminal domain"/>
    <property type="match status" value="1"/>
</dbReference>
<evidence type="ECO:0000256" key="2">
    <source>
        <dbReference type="ARBA" id="ARBA00005336"/>
    </source>
</evidence>
<dbReference type="PANTHER" id="PTHR42715:SF3">
    <property type="entry name" value="BETA-GLUCOSIDASE B-RELATED"/>
    <property type="match status" value="1"/>
</dbReference>
<dbReference type="PANTHER" id="PTHR42715">
    <property type="entry name" value="BETA-GLUCOSIDASE"/>
    <property type="match status" value="1"/>
</dbReference>
<dbReference type="InterPro" id="IPR001764">
    <property type="entry name" value="Glyco_hydro_3_N"/>
</dbReference>